<feature type="transmembrane region" description="Helical" evidence="5">
    <location>
        <begin position="241"/>
        <end position="258"/>
    </location>
</feature>
<evidence type="ECO:0000256" key="1">
    <source>
        <dbReference type="ARBA" id="ARBA00004141"/>
    </source>
</evidence>
<feature type="transmembrane region" description="Helical" evidence="5">
    <location>
        <begin position="334"/>
        <end position="353"/>
    </location>
</feature>
<evidence type="ECO:0000256" key="3">
    <source>
        <dbReference type="ARBA" id="ARBA00022989"/>
    </source>
</evidence>
<feature type="transmembrane region" description="Helical" evidence="5">
    <location>
        <begin position="7"/>
        <end position="28"/>
    </location>
</feature>
<evidence type="ECO:0000256" key="4">
    <source>
        <dbReference type="ARBA" id="ARBA00023136"/>
    </source>
</evidence>
<feature type="transmembrane region" description="Helical" evidence="5">
    <location>
        <begin position="99"/>
        <end position="119"/>
    </location>
</feature>
<evidence type="ECO:0000259" key="7">
    <source>
        <dbReference type="Pfam" id="PF11846"/>
    </source>
</evidence>
<feature type="transmembrane region" description="Helical" evidence="5">
    <location>
        <begin position="167"/>
        <end position="190"/>
    </location>
</feature>
<sequence length="546" mass="62104">MHYLQQRIFYISSLPLAVCFLLAMHVYIPNMGGTGLALPLNLTAWLSMAAVVLTTSVSQLQRQSWVGSPVLKWLVVGGVLYTLPLLWSEQRIWQQEAQLRVLAVWGGIAFYYALLQLPLRATHRRLWMALIIIATLQESLLSLLQLWVFDRHNWMEYDPRGGRPFAIFQQINVLGSFVATGYAAAILLWLRSRSPRARPLSAAALTLLPFILVITQSRIAWVGAIAVILGYTLLQWRNKQLWYATALSALGTGSAWLYQTYIHGEPSIEKSGSDTHRLELLRVAVQMIMERPLQGWGYGSYSWHTAHYPGWALDAYTLNHPHNELLYGWMEGGLIALAAMLMIAFAAAIPLFSRRWRSRMLWWLPMLPIALHTQTELVLYQSAVHWMTLIALLRLATPKVLTTPHRASRMRMVSVHGPGVVAAGLTMVFVVTGYQTQAQLTQQERRGFSDSEAIAGVLNPWSTPSRWAYDYHTALLQRFNHTQAPELLERYLAWGGEYVLAFNNPNVYADMLAITRHQLQFEEAEHWRKTAQVLFPTDTRFSLGKL</sequence>
<dbReference type="InterPro" id="IPR007016">
    <property type="entry name" value="O-antigen_ligase-rel_domated"/>
</dbReference>
<accession>A0ABT5NQ61</accession>
<protein>
    <submittedName>
        <fullName evidence="8">Wzy polymerase domain-containing protein</fullName>
    </submittedName>
</protein>
<feature type="transmembrane region" description="Helical" evidence="5">
    <location>
        <begin position="197"/>
        <end position="213"/>
    </location>
</feature>
<evidence type="ECO:0000256" key="2">
    <source>
        <dbReference type="ARBA" id="ARBA00022692"/>
    </source>
</evidence>
<feature type="transmembrane region" description="Helical" evidence="5">
    <location>
        <begin position="413"/>
        <end position="434"/>
    </location>
</feature>
<keyword evidence="9" id="KW-1185">Reference proteome</keyword>
<feature type="transmembrane region" description="Helical" evidence="5">
    <location>
        <begin position="126"/>
        <end position="147"/>
    </location>
</feature>
<dbReference type="Pfam" id="PF04932">
    <property type="entry name" value="Wzy_C"/>
    <property type="match status" value="1"/>
</dbReference>
<comment type="subcellular location">
    <subcellularLocation>
        <location evidence="1">Membrane</location>
        <topology evidence="1">Multi-pass membrane protein</topology>
    </subcellularLocation>
</comment>
<dbReference type="PANTHER" id="PTHR37422:SF21">
    <property type="entry name" value="EXOQ-LIKE PROTEIN"/>
    <property type="match status" value="1"/>
</dbReference>
<dbReference type="Pfam" id="PF11846">
    <property type="entry name" value="Wzy_C_2"/>
    <property type="match status" value="1"/>
</dbReference>
<feature type="domain" description="Virulence factor membrane-bound polymerase C-terminal" evidence="7">
    <location>
        <begin position="361"/>
        <end position="539"/>
    </location>
</feature>
<dbReference type="EMBL" id="JAMDGY010000018">
    <property type="protein sequence ID" value="MDD0990298.1"/>
    <property type="molecule type" value="Genomic_DNA"/>
</dbReference>
<dbReference type="InterPro" id="IPR051533">
    <property type="entry name" value="WaaL-like"/>
</dbReference>
<proteinExistence type="predicted"/>
<keyword evidence="2 5" id="KW-0812">Transmembrane</keyword>
<organism evidence="8 9">
    <name type="scientific">Pseudomonas fontis</name>
    <dbReference type="NCBI Taxonomy" id="2942633"/>
    <lineage>
        <taxon>Bacteria</taxon>
        <taxon>Pseudomonadati</taxon>
        <taxon>Pseudomonadota</taxon>
        <taxon>Gammaproteobacteria</taxon>
        <taxon>Pseudomonadales</taxon>
        <taxon>Pseudomonadaceae</taxon>
        <taxon>Pseudomonas</taxon>
    </lineage>
</organism>
<keyword evidence="3 5" id="KW-1133">Transmembrane helix</keyword>
<evidence type="ECO:0000313" key="9">
    <source>
        <dbReference type="Proteomes" id="UP001148203"/>
    </source>
</evidence>
<dbReference type="PANTHER" id="PTHR37422">
    <property type="entry name" value="TEICHURONIC ACID BIOSYNTHESIS PROTEIN TUAE"/>
    <property type="match status" value="1"/>
</dbReference>
<dbReference type="Proteomes" id="UP001148203">
    <property type="component" value="Unassembled WGS sequence"/>
</dbReference>
<feature type="transmembrane region" description="Helical" evidence="5">
    <location>
        <begin position="40"/>
        <end position="58"/>
    </location>
</feature>
<comment type="caution">
    <text evidence="8">The sequence shown here is derived from an EMBL/GenBank/DDBJ whole genome shotgun (WGS) entry which is preliminary data.</text>
</comment>
<feature type="transmembrane region" description="Helical" evidence="5">
    <location>
        <begin position="219"/>
        <end position="234"/>
    </location>
</feature>
<dbReference type="InterPro" id="IPR021797">
    <property type="entry name" value="Wzy_C_2"/>
</dbReference>
<gene>
    <name evidence="8" type="ORF">M5G11_07060</name>
</gene>
<keyword evidence="4 5" id="KW-0472">Membrane</keyword>
<evidence type="ECO:0000259" key="6">
    <source>
        <dbReference type="Pfam" id="PF04932"/>
    </source>
</evidence>
<feature type="transmembrane region" description="Helical" evidence="5">
    <location>
        <begin position="70"/>
        <end position="87"/>
    </location>
</feature>
<evidence type="ECO:0000313" key="8">
    <source>
        <dbReference type="EMBL" id="MDD0990298.1"/>
    </source>
</evidence>
<evidence type="ECO:0000256" key="5">
    <source>
        <dbReference type="SAM" id="Phobius"/>
    </source>
</evidence>
<reference evidence="8 9" key="1">
    <citation type="submission" date="2022-05" db="EMBL/GenBank/DDBJ databases">
        <title>Novel Pseudomonas spp. Isolated from a Rainbow Trout Aquaculture Facility.</title>
        <authorList>
            <person name="Testerman T."/>
            <person name="Graf J."/>
        </authorList>
    </citation>
    <scope>NUCLEOTIDE SEQUENCE [LARGE SCALE GENOMIC DNA]</scope>
    <source>
        <strain evidence="8 9">ID681</strain>
    </source>
</reference>
<feature type="domain" description="O-antigen ligase-related" evidence="6">
    <location>
        <begin position="204"/>
        <end position="340"/>
    </location>
</feature>
<dbReference type="RefSeq" id="WP_273909193.1">
    <property type="nucleotide sequence ID" value="NZ_JAMDGX010000006.1"/>
</dbReference>
<name>A0ABT5NQ61_9PSED</name>